<dbReference type="InterPro" id="IPR007210">
    <property type="entry name" value="ABC_Gly_betaine_transp_sub-bd"/>
</dbReference>
<dbReference type="Pfam" id="PF04069">
    <property type="entry name" value="OpuAC"/>
    <property type="match status" value="1"/>
</dbReference>
<organism evidence="2 3">
    <name type="scientific">Syntrophaceticus schinkii</name>
    <dbReference type="NCBI Taxonomy" id="499207"/>
    <lineage>
        <taxon>Bacteria</taxon>
        <taxon>Bacillati</taxon>
        <taxon>Bacillota</taxon>
        <taxon>Clostridia</taxon>
        <taxon>Thermoanaerobacterales</taxon>
        <taxon>Thermoanaerobacterales Family III. Incertae Sedis</taxon>
        <taxon>Syntrophaceticus</taxon>
    </lineage>
</organism>
<dbReference type="GO" id="GO:0043190">
    <property type="term" value="C:ATP-binding cassette (ABC) transporter complex"/>
    <property type="evidence" value="ECO:0007669"/>
    <property type="project" value="InterPro"/>
</dbReference>
<dbReference type="Gene3D" id="3.40.190.10">
    <property type="entry name" value="Periplasmic binding protein-like II"/>
    <property type="match status" value="1"/>
</dbReference>
<keyword evidence="3" id="KW-1185">Reference proteome</keyword>
<dbReference type="GO" id="GO:0022857">
    <property type="term" value="F:transmembrane transporter activity"/>
    <property type="evidence" value="ECO:0007669"/>
    <property type="project" value="InterPro"/>
</dbReference>
<evidence type="ECO:0000259" key="1">
    <source>
        <dbReference type="Pfam" id="PF04069"/>
    </source>
</evidence>
<evidence type="ECO:0000313" key="3">
    <source>
        <dbReference type="Proteomes" id="UP000046155"/>
    </source>
</evidence>
<gene>
    <name evidence="2" type="ORF">SSCH_1780002</name>
</gene>
<evidence type="ECO:0000313" key="2">
    <source>
        <dbReference type="EMBL" id="CEO88349.1"/>
    </source>
</evidence>
<sequence>MKKTIWRVLVLVLVLSLAAVGVVGCSGGDQDADVDKPKIIVSSKTFTEALLLGSITHQYLEHLGYPVENKTGLGELAVIRPALESGEINCYWEYTGTVLINIMEEEPSFDEEQCFNDVKKWDEKNGIIWLDYAPLNNTYAIMATKKVADRYNLKTTTDAVEAVKDGVQLRFITAQEWVERPDGLQHWQSVYDFTYPKKLHTQAALNMGYEALKADQADLGLAFTTDPRVKAYGLVALEDDKSAFPVYNPAPAFQRGDYQSLS</sequence>
<accession>A0A0B7MCT1</accession>
<proteinExistence type="predicted"/>
<dbReference type="RefSeq" id="WP_052835340.1">
    <property type="nucleotide sequence ID" value="NZ_CDRZ01000088.1"/>
</dbReference>
<feature type="domain" description="ABC-type glycine betaine transport system substrate-binding" evidence="1">
    <location>
        <begin position="38"/>
        <end position="254"/>
    </location>
</feature>
<dbReference type="Gene3D" id="3.40.190.120">
    <property type="entry name" value="Osmoprotection protein (prox), domain 2"/>
    <property type="match status" value="1"/>
</dbReference>
<reference evidence="3" key="1">
    <citation type="submission" date="2015-01" db="EMBL/GenBank/DDBJ databases">
        <authorList>
            <person name="Manzoor Shahid"/>
            <person name="Zubair Saima"/>
        </authorList>
    </citation>
    <scope>NUCLEOTIDE SEQUENCE [LARGE SCALE GENOMIC DNA]</scope>
    <source>
        <strain evidence="3">Sp3</strain>
    </source>
</reference>
<dbReference type="Proteomes" id="UP000046155">
    <property type="component" value="Unassembled WGS sequence"/>
</dbReference>
<dbReference type="AlphaFoldDB" id="A0A0B7MCT1"/>
<protein>
    <submittedName>
        <fullName evidence="2">Periplasmic glycine betaine/choline-binding (Lipo)protein of an ABC-type transport system (Osmoprotectant binding protein)</fullName>
    </submittedName>
</protein>
<dbReference type="PROSITE" id="PS51257">
    <property type="entry name" value="PROKAR_LIPOPROTEIN"/>
    <property type="match status" value="1"/>
</dbReference>
<name>A0A0B7MCT1_9FIRM</name>
<dbReference type="EMBL" id="CDRZ01000088">
    <property type="protein sequence ID" value="CEO88349.1"/>
    <property type="molecule type" value="Genomic_DNA"/>
</dbReference>
<dbReference type="SUPFAM" id="SSF53850">
    <property type="entry name" value="Periplasmic binding protein-like II"/>
    <property type="match status" value="1"/>
</dbReference>